<proteinExistence type="inferred from homology"/>
<comment type="subcellular location">
    <subcellularLocation>
        <location evidence="1 7">Cell membrane</location>
        <topology evidence="1 7">Multi-pass membrane protein</topology>
    </subcellularLocation>
</comment>
<feature type="transmembrane region" description="Helical" evidence="7">
    <location>
        <begin position="227"/>
        <end position="246"/>
    </location>
</feature>
<feature type="transmembrane region" description="Helical" evidence="7">
    <location>
        <begin position="30"/>
        <end position="49"/>
    </location>
</feature>
<comment type="caution">
    <text evidence="9">The sequence shown here is derived from an EMBL/GenBank/DDBJ whole genome shotgun (WGS) entry which is preliminary data.</text>
</comment>
<evidence type="ECO:0000256" key="4">
    <source>
        <dbReference type="ARBA" id="ARBA00022692"/>
    </source>
</evidence>
<reference evidence="9 10" key="1">
    <citation type="journal article" date="2013" name="Int. J. Syst. Evol. Microbiol.">
        <title>Comamonas guangdongensis sp. nov., isolated from subterranean forest sediment, and emended description of the genus Comamonas.</title>
        <authorList>
            <person name="Zhang J."/>
            <person name="Wang Y."/>
            <person name="Zhou S."/>
            <person name="Wu C."/>
            <person name="He J."/>
            <person name="Li F."/>
        </authorList>
    </citation>
    <scope>NUCLEOTIDE SEQUENCE [LARGE SCALE GENOMIC DNA]</scope>
    <source>
        <strain evidence="9 10">CCTCC AB2011133</strain>
    </source>
</reference>
<evidence type="ECO:0000256" key="5">
    <source>
        <dbReference type="ARBA" id="ARBA00022989"/>
    </source>
</evidence>
<dbReference type="CDD" id="cd06261">
    <property type="entry name" value="TM_PBP2"/>
    <property type="match status" value="1"/>
</dbReference>
<evidence type="ECO:0000313" key="10">
    <source>
        <dbReference type="Proteomes" id="UP001561046"/>
    </source>
</evidence>
<dbReference type="EMBL" id="JBFYGN010000001">
    <property type="protein sequence ID" value="MEX8191237.1"/>
    <property type="molecule type" value="Genomic_DNA"/>
</dbReference>
<evidence type="ECO:0000313" key="9">
    <source>
        <dbReference type="EMBL" id="MEX8191237.1"/>
    </source>
</evidence>
<evidence type="ECO:0000256" key="2">
    <source>
        <dbReference type="ARBA" id="ARBA00022448"/>
    </source>
</evidence>
<feature type="domain" description="ABC transmembrane type-1" evidence="8">
    <location>
        <begin position="90"/>
        <end position="302"/>
    </location>
</feature>
<dbReference type="InterPro" id="IPR035906">
    <property type="entry name" value="MetI-like_sf"/>
</dbReference>
<comment type="similarity">
    <text evidence="7">Belongs to the binding-protein-dependent transport system permease family.</text>
</comment>
<keyword evidence="5 7" id="KW-1133">Transmembrane helix</keyword>
<protein>
    <submittedName>
        <fullName evidence="9">Carbohydrate ABC transporter permease</fullName>
    </submittedName>
</protein>
<feature type="transmembrane region" description="Helical" evidence="7">
    <location>
        <begin position="94"/>
        <end position="115"/>
    </location>
</feature>
<keyword evidence="6 7" id="KW-0472">Membrane</keyword>
<dbReference type="Pfam" id="PF00528">
    <property type="entry name" value="BPD_transp_1"/>
    <property type="match status" value="1"/>
</dbReference>
<dbReference type="InterPro" id="IPR051393">
    <property type="entry name" value="ABC_transporter_permease"/>
</dbReference>
<keyword evidence="10" id="KW-1185">Reference proteome</keyword>
<dbReference type="InterPro" id="IPR000515">
    <property type="entry name" value="MetI-like"/>
</dbReference>
<dbReference type="SUPFAM" id="SSF161098">
    <property type="entry name" value="MetI-like"/>
    <property type="match status" value="1"/>
</dbReference>
<feature type="transmembrane region" description="Helical" evidence="7">
    <location>
        <begin position="175"/>
        <end position="198"/>
    </location>
</feature>
<name>A0ABV3ZND8_9BURK</name>
<dbReference type="RefSeq" id="WP_369336470.1">
    <property type="nucleotide sequence ID" value="NZ_JBFYGN010000001.1"/>
</dbReference>
<keyword evidence="2 7" id="KW-0813">Transport</keyword>
<gene>
    <name evidence="9" type="ORF">AB6724_00120</name>
</gene>
<evidence type="ECO:0000256" key="3">
    <source>
        <dbReference type="ARBA" id="ARBA00022475"/>
    </source>
</evidence>
<dbReference type="Gene3D" id="1.10.3720.10">
    <property type="entry name" value="MetI-like"/>
    <property type="match status" value="1"/>
</dbReference>
<keyword evidence="4 7" id="KW-0812">Transmembrane</keyword>
<dbReference type="Proteomes" id="UP001561046">
    <property type="component" value="Unassembled WGS sequence"/>
</dbReference>
<organism evidence="9 10">
    <name type="scientific">Comamonas guangdongensis</name>
    <dbReference type="NCBI Taxonomy" id="510515"/>
    <lineage>
        <taxon>Bacteria</taxon>
        <taxon>Pseudomonadati</taxon>
        <taxon>Pseudomonadota</taxon>
        <taxon>Betaproteobacteria</taxon>
        <taxon>Burkholderiales</taxon>
        <taxon>Comamonadaceae</taxon>
        <taxon>Comamonas</taxon>
    </lineage>
</organism>
<sequence length="313" mass="34626">MSATATDNARGGLRPVAGALAAAAARREAVHAWLLLLPALVLLLSFTHWPALATFWDSLHATGRGGQSGEWAGLENYVVMVDDPVFWQAVRNNLWFASATIPLSMGLALLMALWVNEKLAGRAFLRMAYFTPTVLPMIAVANIWLFFYTPQYGLLEQIRGAFGLGAHNWLGDPSTALACVTLVAVWKEAGFFMIFYLAALQTLNPSLKEAAAIEGASRWYFFRRVQWPLLMPTTLFVLVNAVINAFRLVDHIFILTRGGPDNASTLLLYHLYEVGFKFWDTGYAAAITVVLVVVLASVALLQFFVLDKKVHYQ</sequence>
<accession>A0ABV3ZND8</accession>
<evidence type="ECO:0000256" key="6">
    <source>
        <dbReference type="ARBA" id="ARBA00023136"/>
    </source>
</evidence>
<keyword evidence="3" id="KW-1003">Cell membrane</keyword>
<evidence type="ECO:0000256" key="7">
    <source>
        <dbReference type="RuleBase" id="RU363032"/>
    </source>
</evidence>
<dbReference type="PROSITE" id="PS50928">
    <property type="entry name" value="ABC_TM1"/>
    <property type="match status" value="1"/>
</dbReference>
<dbReference type="PANTHER" id="PTHR30193:SF37">
    <property type="entry name" value="INNER MEMBRANE ABC TRANSPORTER PERMEASE PROTEIN YCJO"/>
    <property type="match status" value="1"/>
</dbReference>
<feature type="transmembrane region" description="Helical" evidence="7">
    <location>
        <begin position="127"/>
        <end position="147"/>
    </location>
</feature>
<evidence type="ECO:0000259" key="8">
    <source>
        <dbReference type="PROSITE" id="PS50928"/>
    </source>
</evidence>
<evidence type="ECO:0000256" key="1">
    <source>
        <dbReference type="ARBA" id="ARBA00004651"/>
    </source>
</evidence>
<dbReference type="PANTHER" id="PTHR30193">
    <property type="entry name" value="ABC TRANSPORTER PERMEASE PROTEIN"/>
    <property type="match status" value="1"/>
</dbReference>
<feature type="transmembrane region" description="Helical" evidence="7">
    <location>
        <begin position="283"/>
        <end position="306"/>
    </location>
</feature>